<evidence type="ECO:0000313" key="2">
    <source>
        <dbReference type="Proteomes" id="UP001589890"/>
    </source>
</evidence>
<dbReference type="EMBL" id="JBHLTC010000035">
    <property type="protein sequence ID" value="MFC0627624.1"/>
    <property type="molecule type" value="Genomic_DNA"/>
</dbReference>
<name>A0ABV6QSK7_9ACTN</name>
<reference evidence="1 2" key="1">
    <citation type="submission" date="2024-09" db="EMBL/GenBank/DDBJ databases">
        <authorList>
            <person name="Sun Q."/>
            <person name="Mori K."/>
        </authorList>
    </citation>
    <scope>NUCLEOTIDE SEQUENCE [LARGE SCALE GENOMIC DNA]</scope>
    <source>
        <strain evidence="1 2">CGMCC 1.15906</strain>
    </source>
</reference>
<comment type="caution">
    <text evidence="1">The sequence shown here is derived from an EMBL/GenBank/DDBJ whole genome shotgun (WGS) entry which is preliminary data.</text>
</comment>
<evidence type="ECO:0000313" key="1">
    <source>
        <dbReference type="EMBL" id="MFC0627624.1"/>
    </source>
</evidence>
<organism evidence="1 2">
    <name type="scientific">Kribbella deserti</name>
    <dbReference type="NCBI Taxonomy" id="1926257"/>
    <lineage>
        <taxon>Bacteria</taxon>
        <taxon>Bacillati</taxon>
        <taxon>Actinomycetota</taxon>
        <taxon>Actinomycetes</taxon>
        <taxon>Propionibacteriales</taxon>
        <taxon>Kribbellaceae</taxon>
        <taxon>Kribbella</taxon>
    </lineage>
</organism>
<accession>A0ABV6QSK7</accession>
<proteinExistence type="predicted"/>
<dbReference type="Proteomes" id="UP001589890">
    <property type="component" value="Unassembled WGS sequence"/>
</dbReference>
<dbReference type="InterPro" id="IPR021247">
    <property type="entry name" value="DUF2785"/>
</dbReference>
<dbReference type="RefSeq" id="WP_380052604.1">
    <property type="nucleotide sequence ID" value="NZ_JBHLTC010000035.1"/>
</dbReference>
<protein>
    <submittedName>
        <fullName evidence="1">DUF2785 domain-containing protein</fullName>
    </submittedName>
</protein>
<sequence length="265" mass="29219">MTDWAQVRADDFAVPTDRPVEEMVEELSGLLRSPDPLTRDRQAYSTLATWIDRGVVPAAQLVRLGDEMAERFGDSEIQARTFAPLILDCIVSAGVFESRWVEPFTRWYGAEQDLRGHDASLGWLHAVAHGADLLATFGQVDEVEPRPLLELGLARVLTPTSYVLRDLEDDRLAYALASTLTRPELTEHDATGWLGPASVGLQLSGFDGGIPAPLTNTVNLLRALYVLVDRGVEPPLQDAQVHVPHRKAVLGRLADVLREVSRRQG</sequence>
<keyword evidence="2" id="KW-1185">Reference proteome</keyword>
<gene>
    <name evidence="1" type="ORF">ACFFGN_26360</name>
</gene>
<dbReference type="Pfam" id="PF10978">
    <property type="entry name" value="DUF2785"/>
    <property type="match status" value="1"/>
</dbReference>